<sequence length="428" mass="50390">MYFRRYRLLKVLPILICLIIPLYHVYRSLFNSIKNQPLIINKETKSLISFDLNKDFEEISENLPPFYIRLPNFSDNEAKNWFYNSTYYKINSKTCSNNSCEQNGILFNDIKEHLSVKIAFIKNGLYLNDDCGYNYGDTNIRRTFQYDNEATVIYDKAILYTVPDGWSFQHFLDGIGPKLSHSRSYLDKYRDAKIIIIRGPRFDRSVKQIWSLLGVEESSRIIHYTINMKVGARLLINPCRTPSIHPRLWHDAREMYWSISNISKSLNENKRINFIYVQRTSSNAMNRGRLILNEQPFIDLLKEYCLKNSLNYIQYDHSKNFKNVKRHIKLFYNARYIIGVHGGALENINFAQSGTTLIEIMPFRSSTSYLPMTCSMFNPEDLKACAGYMFYTQSQLLNQTYWILPTVVNNQENMNVDLNRLKNLLQQI</sequence>
<evidence type="ECO:0000256" key="1">
    <source>
        <dbReference type="SAM" id="Phobius"/>
    </source>
</evidence>
<dbReference type="Pfam" id="PF04577">
    <property type="entry name" value="Glyco_transf_61"/>
    <property type="match status" value="1"/>
</dbReference>
<gene>
    <name evidence="3" type="ORF">FNK824_LOCUS14978</name>
</gene>
<proteinExistence type="predicted"/>
<dbReference type="AlphaFoldDB" id="A0A819BDZ6"/>
<dbReference type="Proteomes" id="UP000663874">
    <property type="component" value="Unassembled WGS sequence"/>
</dbReference>
<keyword evidence="1" id="KW-1133">Transmembrane helix</keyword>
<organism evidence="3 4">
    <name type="scientific">Rotaria sordida</name>
    <dbReference type="NCBI Taxonomy" id="392033"/>
    <lineage>
        <taxon>Eukaryota</taxon>
        <taxon>Metazoa</taxon>
        <taxon>Spiralia</taxon>
        <taxon>Gnathifera</taxon>
        <taxon>Rotifera</taxon>
        <taxon>Eurotatoria</taxon>
        <taxon>Bdelloidea</taxon>
        <taxon>Philodinida</taxon>
        <taxon>Philodinidae</taxon>
        <taxon>Rotaria</taxon>
    </lineage>
</organism>
<accession>A0A819BDZ6</accession>
<keyword evidence="1" id="KW-0812">Transmembrane</keyword>
<dbReference type="EMBL" id="CAJOBE010002116">
    <property type="protein sequence ID" value="CAF3800502.1"/>
    <property type="molecule type" value="Genomic_DNA"/>
</dbReference>
<evidence type="ECO:0000313" key="3">
    <source>
        <dbReference type="EMBL" id="CAF3800502.1"/>
    </source>
</evidence>
<reference evidence="3" key="1">
    <citation type="submission" date="2021-02" db="EMBL/GenBank/DDBJ databases">
        <authorList>
            <person name="Nowell W R."/>
        </authorList>
    </citation>
    <scope>NUCLEOTIDE SEQUENCE</scope>
</reference>
<name>A0A819BDZ6_9BILA</name>
<feature type="transmembrane region" description="Helical" evidence="1">
    <location>
        <begin position="7"/>
        <end position="26"/>
    </location>
</feature>
<protein>
    <recommendedName>
        <fullName evidence="2">Glycosyltransferase 61 catalytic domain-containing protein</fullName>
    </recommendedName>
</protein>
<keyword evidence="1" id="KW-0472">Membrane</keyword>
<evidence type="ECO:0000313" key="4">
    <source>
        <dbReference type="Proteomes" id="UP000663874"/>
    </source>
</evidence>
<feature type="domain" description="Glycosyltransferase 61 catalytic" evidence="2">
    <location>
        <begin position="168"/>
        <end position="358"/>
    </location>
</feature>
<evidence type="ECO:0000259" key="2">
    <source>
        <dbReference type="Pfam" id="PF04577"/>
    </source>
</evidence>
<comment type="caution">
    <text evidence="3">The sequence shown here is derived from an EMBL/GenBank/DDBJ whole genome shotgun (WGS) entry which is preliminary data.</text>
</comment>
<dbReference type="GO" id="GO:0016757">
    <property type="term" value="F:glycosyltransferase activity"/>
    <property type="evidence" value="ECO:0007669"/>
    <property type="project" value="InterPro"/>
</dbReference>
<dbReference type="InterPro" id="IPR049625">
    <property type="entry name" value="Glyco_transf_61_cat"/>
</dbReference>